<protein>
    <submittedName>
        <fullName evidence="2">Uncharacterized protein</fullName>
    </submittedName>
</protein>
<sequence length="116" mass="12558">MPIMILSQDVVELINDAIASQLRLTLPTHQRIMVALKINNLTALALVFVPVLLLSSWAVAIPIMGGPHSPNTHGYAGVNARKVDLYYEGFPPGDHTKVAREALPEPEAKGAVLKQI</sequence>
<name>A0A9P6JPJ2_9AGAR</name>
<keyword evidence="3" id="KW-1185">Reference proteome</keyword>
<dbReference type="EMBL" id="MU157859">
    <property type="protein sequence ID" value="KAF9527630.1"/>
    <property type="molecule type" value="Genomic_DNA"/>
</dbReference>
<dbReference type="Proteomes" id="UP000807306">
    <property type="component" value="Unassembled WGS sequence"/>
</dbReference>
<keyword evidence="1" id="KW-1133">Transmembrane helix</keyword>
<keyword evidence="1" id="KW-0812">Transmembrane</keyword>
<comment type="caution">
    <text evidence="2">The sequence shown here is derived from an EMBL/GenBank/DDBJ whole genome shotgun (WGS) entry which is preliminary data.</text>
</comment>
<feature type="transmembrane region" description="Helical" evidence="1">
    <location>
        <begin position="41"/>
        <end position="64"/>
    </location>
</feature>
<keyword evidence="1" id="KW-0472">Membrane</keyword>
<evidence type="ECO:0000313" key="2">
    <source>
        <dbReference type="EMBL" id="KAF9527630.1"/>
    </source>
</evidence>
<reference evidence="2" key="1">
    <citation type="submission" date="2020-11" db="EMBL/GenBank/DDBJ databases">
        <authorList>
            <consortium name="DOE Joint Genome Institute"/>
            <person name="Ahrendt S."/>
            <person name="Riley R."/>
            <person name="Andreopoulos W."/>
            <person name="Labutti K."/>
            <person name="Pangilinan J."/>
            <person name="Ruiz-Duenas F.J."/>
            <person name="Barrasa J.M."/>
            <person name="Sanchez-Garcia M."/>
            <person name="Camarero S."/>
            <person name="Miyauchi S."/>
            <person name="Serrano A."/>
            <person name="Linde D."/>
            <person name="Babiker R."/>
            <person name="Drula E."/>
            <person name="Ayuso-Fernandez I."/>
            <person name="Pacheco R."/>
            <person name="Padilla G."/>
            <person name="Ferreira P."/>
            <person name="Barriuso J."/>
            <person name="Kellner H."/>
            <person name="Castanera R."/>
            <person name="Alfaro M."/>
            <person name="Ramirez L."/>
            <person name="Pisabarro A.G."/>
            <person name="Kuo A."/>
            <person name="Tritt A."/>
            <person name="Lipzen A."/>
            <person name="He G."/>
            <person name="Yan M."/>
            <person name="Ng V."/>
            <person name="Cullen D."/>
            <person name="Martin F."/>
            <person name="Rosso M.-N."/>
            <person name="Henrissat B."/>
            <person name="Hibbett D."/>
            <person name="Martinez A.T."/>
            <person name="Grigoriev I.V."/>
        </authorList>
    </citation>
    <scope>NUCLEOTIDE SEQUENCE</scope>
    <source>
        <strain evidence="2">CBS 506.95</strain>
    </source>
</reference>
<proteinExistence type="predicted"/>
<evidence type="ECO:0000256" key="1">
    <source>
        <dbReference type="SAM" id="Phobius"/>
    </source>
</evidence>
<organism evidence="2 3">
    <name type="scientific">Crepidotus variabilis</name>
    <dbReference type="NCBI Taxonomy" id="179855"/>
    <lineage>
        <taxon>Eukaryota</taxon>
        <taxon>Fungi</taxon>
        <taxon>Dikarya</taxon>
        <taxon>Basidiomycota</taxon>
        <taxon>Agaricomycotina</taxon>
        <taxon>Agaricomycetes</taxon>
        <taxon>Agaricomycetidae</taxon>
        <taxon>Agaricales</taxon>
        <taxon>Agaricineae</taxon>
        <taxon>Crepidotaceae</taxon>
        <taxon>Crepidotus</taxon>
    </lineage>
</organism>
<dbReference type="AlphaFoldDB" id="A0A9P6JPJ2"/>
<gene>
    <name evidence="2" type="ORF">CPB83DRAFT_855742</name>
</gene>
<evidence type="ECO:0000313" key="3">
    <source>
        <dbReference type="Proteomes" id="UP000807306"/>
    </source>
</evidence>
<accession>A0A9P6JPJ2</accession>